<protein>
    <recommendedName>
        <fullName evidence="7">DUF1704 domain-containing protein</fullName>
    </recommendedName>
</protein>
<evidence type="ECO:0000256" key="4">
    <source>
        <dbReference type="ARBA" id="ARBA00023049"/>
    </source>
</evidence>
<reference evidence="5 6" key="1">
    <citation type="submission" date="2016-11" db="EMBL/GenBank/DDBJ databases">
        <title>Study of marine rhodopsin-containing bacteria.</title>
        <authorList>
            <person name="Yoshizawa S."/>
            <person name="Kumagai Y."/>
            <person name="Kogure K."/>
        </authorList>
    </citation>
    <scope>NUCLEOTIDE SEQUENCE [LARGE SCALE GENOMIC DNA]</scope>
    <source>
        <strain evidence="5 6">SG-29</strain>
    </source>
</reference>
<dbReference type="RefSeq" id="WP_094550724.1">
    <property type="nucleotide sequence ID" value="NZ_MQWB01000001.1"/>
</dbReference>
<comment type="caution">
    <text evidence="5">The sequence shown here is derived from an EMBL/GenBank/DDBJ whole genome shotgun (WGS) entry which is preliminary data.</text>
</comment>
<dbReference type="InterPro" id="IPR012548">
    <property type="entry name" value="MATCAP"/>
</dbReference>
<evidence type="ECO:0000256" key="1">
    <source>
        <dbReference type="ARBA" id="ARBA00001947"/>
    </source>
</evidence>
<dbReference type="PANTHER" id="PTHR31817:SF0">
    <property type="entry name" value="CHROMOSOME UNDETERMINED SCAFFOLD_67, WHOLE GENOME SHOTGUN SEQUENCE"/>
    <property type="match status" value="1"/>
</dbReference>
<keyword evidence="4" id="KW-0482">Metalloprotease</keyword>
<proteinExistence type="predicted"/>
<dbReference type="AlphaFoldDB" id="A0A259U330"/>
<keyword evidence="2" id="KW-0645">Protease</keyword>
<dbReference type="EMBL" id="MQWB01000001">
    <property type="protein sequence ID" value="OZC04350.1"/>
    <property type="molecule type" value="Genomic_DNA"/>
</dbReference>
<evidence type="ECO:0000256" key="2">
    <source>
        <dbReference type="ARBA" id="ARBA00022670"/>
    </source>
</evidence>
<dbReference type="Proteomes" id="UP000216446">
    <property type="component" value="Unassembled WGS sequence"/>
</dbReference>
<dbReference type="GO" id="GO:0006508">
    <property type="term" value="P:proteolysis"/>
    <property type="evidence" value="ECO:0007669"/>
    <property type="project" value="UniProtKB-KW"/>
</dbReference>
<organism evidence="5 6">
    <name type="scientific">Rubricoccus marinus</name>
    <dbReference type="NCBI Taxonomy" id="716817"/>
    <lineage>
        <taxon>Bacteria</taxon>
        <taxon>Pseudomonadati</taxon>
        <taxon>Rhodothermota</taxon>
        <taxon>Rhodothermia</taxon>
        <taxon>Rhodothermales</taxon>
        <taxon>Rubricoccaceae</taxon>
        <taxon>Rubricoccus</taxon>
    </lineage>
</organism>
<comment type="cofactor">
    <cofactor evidence="1">
        <name>Zn(2+)</name>
        <dbReference type="ChEBI" id="CHEBI:29105"/>
    </cofactor>
</comment>
<gene>
    <name evidence="5" type="ORF">BSZ36_16015</name>
</gene>
<sequence>MSGPREHDWDTLARRAREGAGEAEPLTFDLPDHSGRLFVDHAAPALAVHRCHTAPEASGDPSKNRALACSEAHRLVTSQPAYLLASGVSAEASGTAAEGVCALTAATAEALAERAGAALVVEVWTPIDATDDDDVDPFDRRPGFTLYLPEAPEAQAAGAALADALSGIEIAGQGADVTCITTDAIAPPGLAPLLDCAPGARGRSRVALLGLAVDAVFLNTREDEFYPRVLDALRDALAPALEAGATAFASAVGAPEAPSGRRHLELLAERVDRGLSRLTRQYGFLLQVTPVNSREAWTDFSESGCDSAPELLYRPLTFDPDALRRDLFALPVESVEDPVVARLLREKRDEMATQVQMILDRETPGFLAGSLKIYGAPDDALVALARDVLAAIPEASGARGRVAAGEEVVGATAFAAAADGELEHYRAQFDGFSSSVEIRSDIPGSLMVSQGQLLIGAGASVPAPRVQALLAHEVGTHVLTYYNGCAQPLRLLRHGMAGYESLQEGLAVLAEWLVGGLTPARMQTLAARVLTARCLASGATFIEAFRHLKENTALTDRGAFGITLRVYRGGGLTKDMIYLRGLRDLLAYLGNGGAYWPLFIGKVSLARAADAEALRARGVLHDAPLRPRYAEDADALARLDRARSGLTVLDLMA</sequence>
<dbReference type="InParanoid" id="A0A259U330"/>
<accession>A0A259U330</accession>
<keyword evidence="6" id="KW-1185">Reference proteome</keyword>
<dbReference type="GO" id="GO:0080164">
    <property type="term" value="P:regulation of nitric oxide metabolic process"/>
    <property type="evidence" value="ECO:0007669"/>
    <property type="project" value="TreeGrafter"/>
</dbReference>
<dbReference type="SMART" id="SM01154">
    <property type="entry name" value="DUF1704"/>
    <property type="match status" value="1"/>
</dbReference>
<evidence type="ECO:0008006" key="7">
    <source>
        <dbReference type="Google" id="ProtNLM"/>
    </source>
</evidence>
<dbReference type="OrthoDB" id="9785840at2"/>
<dbReference type="GO" id="GO:0008237">
    <property type="term" value="F:metallopeptidase activity"/>
    <property type="evidence" value="ECO:0007669"/>
    <property type="project" value="UniProtKB-KW"/>
</dbReference>
<name>A0A259U330_9BACT</name>
<evidence type="ECO:0000256" key="3">
    <source>
        <dbReference type="ARBA" id="ARBA00022801"/>
    </source>
</evidence>
<evidence type="ECO:0000313" key="6">
    <source>
        <dbReference type="Proteomes" id="UP000216446"/>
    </source>
</evidence>
<keyword evidence="3" id="KW-0378">Hydrolase</keyword>
<dbReference type="PANTHER" id="PTHR31817">
    <property type="match status" value="1"/>
</dbReference>
<evidence type="ECO:0000313" key="5">
    <source>
        <dbReference type="EMBL" id="OZC04350.1"/>
    </source>
</evidence>
<dbReference type="Pfam" id="PF08014">
    <property type="entry name" value="MATCAP"/>
    <property type="match status" value="1"/>
</dbReference>